<comment type="caution">
    <text evidence="2">The sequence shown here is derived from an EMBL/GenBank/DDBJ whole genome shotgun (WGS) entry which is preliminary data.</text>
</comment>
<evidence type="ECO:0000313" key="3">
    <source>
        <dbReference type="Proteomes" id="UP000475862"/>
    </source>
</evidence>
<protein>
    <submittedName>
        <fullName evidence="2">Uncharacterized protein</fullName>
    </submittedName>
</protein>
<dbReference type="AlphaFoldDB" id="A0A6G0T0C9"/>
<proteinExistence type="predicted"/>
<reference evidence="2 3" key="1">
    <citation type="submission" date="2019-08" db="EMBL/GenBank/DDBJ databases">
        <title>The genome of the soybean aphid Biotype 1, its phylome, world population structure and adaptation to the North American continent.</title>
        <authorList>
            <person name="Giordano R."/>
            <person name="Donthu R.K."/>
            <person name="Hernandez A.G."/>
            <person name="Wright C.L."/>
            <person name="Zimin A.V."/>
        </authorList>
    </citation>
    <scope>NUCLEOTIDE SEQUENCE [LARGE SCALE GENOMIC DNA]</scope>
    <source>
        <tissue evidence="2">Whole aphids</tissue>
    </source>
</reference>
<feature type="compositionally biased region" description="Basic residues" evidence="1">
    <location>
        <begin position="459"/>
        <end position="472"/>
    </location>
</feature>
<sequence>MNRKLRIKSGTLIITVKYQEFGKRILKFTNSSDPSGLVLLHNIVYSSPLAILLLAPKYECTRVLRSAVESIVFSGEQDLYIGRPLQLVLDCRFVGVEPLLGKPFRRNLLRLTKYCPLRSTRKSFSLKRRLVVRTCGAKESGKVIDEAERVSHESDDLAIGRPFNKRLTLIVRNESISSSSSRSSSSSGSSSLVSSSDADIYFSGVLSVERDVTTLELRELRLFVSICCCLIRLSITDLGTGNVKRGGLGGNFSRSPHIFGIDNINFPVINRNIKNLKTNEVDTLKSNGYLSMEVYLCPHHNISVLTYRRDTGDIPMNIENIHHKVLEQLCSIQTHLSHTQISSDIASILHTLQNWVVVLVHVIRVTFFKNTHFTMNQYFLSTNITLAFNSCTIRIPEHVAQLTVNTNDDDDDNGTSDPIPRLVVSLLITSSTGPRLGSTSAVVFIPRRITELRPPRVAPLRRRRRRRRHRHLPTSVISQPLS</sequence>
<feature type="region of interest" description="Disordered" evidence="1">
    <location>
        <begin position="456"/>
        <end position="482"/>
    </location>
</feature>
<dbReference type="Proteomes" id="UP000475862">
    <property type="component" value="Unassembled WGS sequence"/>
</dbReference>
<organism evidence="2 3">
    <name type="scientific">Aphis glycines</name>
    <name type="common">Soybean aphid</name>
    <dbReference type="NCBI Taxonomy" id="307491"/>
    <lineage>
        <taxon>Eukaryota</taxon>
        <taxon>Metazoa</taxon>
        <taxon>Ecdysozoa</taxon>
        <taxon>Arthropoda</taxon>
        <taxon>Hexapoda</taxon>
        <taxon>Insecta</taxon>
        <taxon>Pterygota</taxon>
        <taxon>Neoptera</taxon>
        <taxon>Paraneoptera</taxon>
        <taxon>Hemiptera</taxon>
        <taxon>Sternorrhyncha</taxon>
        <taxon>Aphidomorpha</taxon>
        <taxon>Aphidoidea</taxon>
        <taxon>Aphididae</taxon>
        <taxon>Aphidini</taxon>
        <taxon>Aphis</taxon>
        <taxon>Aphis</taxon>
    </lineage>
</organism>
<accession>A0A6G0T0C9</accession>
<keyword evidence="3" id="KW-1185">Reference proteome</keyword>
<evidence type="ECO:0000256" key="1">
    <source>
        <dbReference type="SAM" id="MobiDB-lite"/>
    </source>
</evidence>
<name>A0A6G0T0C9_APHGL</name>
<dbReference type="OrthoDB" id="10033786at2759"/>
<gene>
    <name evidence="2" type="ORF">AGLY_015693</name>
</gene>
<evidence type="ECO:0000313" key="2">
    <source>
        <dbReference type="EMBL" id="KAE9523805.1"/>
    </source>
</evidence>
<dbReference type="EMBL" id="VYZN01000075">
    <property type="protein sequence ID" value="KAE9523805.1"/>
    <property type="molecule type" value="Genomic_DNA"/>
</dbReference>
<feature type="non-terminal residue" evidence="2">
    <location>
        <position position="482"/>
    </location>
</feature>